<evidence type="ECO:0000256" key="2">
    <source>
        <dbReference type="ARBA" id="ARBA00023128"/>
    </source>
</evidence>
<protein>
    <recommendedName>
        <fullName evidence="6">ATP synthase subunit K, mitochondrial</fullName>
    </recommendedName>
</protein>
<dbReference type="GO" id="GO:0045259">
    <property type="term" value="C:proton-transporting ATP synthase complex"/>
    <property type="evidence" value="ECO:0007669"/>
    <property type="project" value="EnsemblFungi"/>
</dbReference>
<evidence type="ECO:0000313" key="4">
    <source>
        <dbReference type="EMBL" id="CCE65653.1"/>
    </source>
</evidence>
<proteinExistence type="predicted"/>
<dbReference type="KEGG" id="tpf:TPHA_0M00780"/>
<dbReference type="GO" id="GO:0015986">
    <property type="term" value="P:proton motive force-driven ATP synthesis"/>
    <property type="evidence" value="ECO:0007669"/>
    <property type="project" value="EnsemblFungi"/>
</dbReference>
<dbReference type="eggNOG" id="ENOG502S99W">
    <property type="taxonomic scope" value="Eukaryota"/>
</dbReference>
<evidence type="ECO:0000256" key="3">
    <source>
        <dbReference type="ARBA" id="ARBA00023136"/>
    </source>
</evidence>
<dbReference type="PANTHER" id="PTHR28074">
    <property type="entry name" value="ATP SYNTHASE SUBUNIT K, MITOCHONDRIAL"/>
    <property type="match status" value="1"/>
</dbReference>
<reference evidence="4 5" key="1">
    <citation type="journal article" date="2011" name="Proc. Natl. Acad. Sci. U.S.A.">
        <title>Evolutionary erosion of yeast sex chromosomes by mating-type switching accidents.</title>
        <authorList>
            <person name="Gordon J.L."/>
            <person name="Armisen D."/>
            <person name="Proux-Wera E."/>
            <person name="Oheigeartaigh S.S."/>
            <person name="Byrne K.P."/>
            <person name="Wolfe K.H."/>
        </authorList>
    </citation>
    <scope>NUCLEOTIDE SEQUENCE [LARGE SCALE GENOMIC DNA]</scope>
    <source>
        <strain evidence="5">ATCC 24235 / CBS 4417 / NBRC 1672 / NRRL Y-8282 / UCD 70-5</strain>
    </source>
</reference>
<keyword evidence="3" id="KW-0472">Membrane</keyword>
<dbReference type="AlphaFoldDB" id="G8C0D8"/>
<dbReference type="OrthoDB" id="2094445at2759"/>
<dbReference type="EMBL" id="HE612868">
    <property type="protein sequence ID" value="CCE65653.1"/>
    <property type="molecule type" value="Genomic_DNA"/>
</dbReference>
<comment type="subcellular location">
    <subcellularLocation>
        <location evidence="1">Mitochondrion membrane</location>
    </subcellularLocation>
</comment>
<dbReference type="GeneID" id="11531914"/>
<dbReference type="STRING" id="1071381.G8C0D8"/>
<gene>
    <name evidence="4" type="primary">TPHA0M00780</name>
    <name evidence="4" type="ordered locus">TPHA_0M00780</name>
</gene>
<accession>G8C0D8</accession>
<dbReference type="InterPro" id="IPR021278">
    <property type="entry name" value="ATP19"/>
</dbReference>
<dbReference type="PANTHER" id="PTHR28074:SF1">
    <property type="entry name" value="ATP SYNTHASE SUBUNIT K, MITOCHONDRIAL"/>
    <property type="match status" value="1"/>
</dbReference>
<dbReference type="RefSeq" id="XP_003688087.1">
    <property type="nucleotide sequence ID" value="XM_003688039.1"/>
</dbReference>
<dbReference type="GO" id="GO:0005743">
    <property type="term" value="C:mitochondrial inner membrane"/>
    <property type="evidence" value="ECO:0007669"/>
    <property type="project" value="EnsemblFungi"/>
</dbReference>
<dbReference type="Pfam" id="PF11022">
    <property type="entry name" value="ATP19"/>
    <property type="match status" value="1"/>
</dbReference>
<evidence type="ECO:0000256" key="1">
    <source>
        <dbReference type="ARBA" id="ARBA00004325"/>
    </source>
</evidence>
<dbReference type="HOGENOM" id="CLU_172736_1_2_1"/>
<dbReference type="Proteomes" id="UP000005666">
    <property type="component" value="Chromosome 13"/>
</dbReference>
<keyword evidence="5" id="KW-1185">Reference proteome</keyword>
<keyword evidence="2" id="KW-0496">Mitochondrion</keyword>
<evidence type="ECO:0000313" key="5">
    <source>
        <dbReference type="Proteomes" id="UP000005666"/>
    </source>
</evidence>
<evidence type="ECO:0008006" key="6">
    <source>
        <dbReference type="Google" id="ProtNLM"/>
    </source>
</evidence>
<sequence>MGGAYTIFGRSFPSHQLALATIGLMGLLIAPNPFAKKEESKIDFKASSPEEEKFIKDYIKKHATEAK</sequence>
<dbReference type="GO" id="GO:0065003">
    <property type="term" value="P:protein-containing complex assembly"/>
    <property type="evidence" value="ECO:0007669"/>
    <property type="project" value="EnsemblFungi"/>
</dbReference>
<name>G8C0D8_TETPH</name>
<organism evidence="4 5">
    <name type="scientific">Tetrapisispora phaffii (strain ATCC 24235 / CBS 4417 / NBRC 1672 / NRRL Y-8282 / UCD 70-5)</name>
    <name type="common">Yeast</name>
    <name type="synonym">Fabospora phaffii</name>
    <dbReference type="NCBI Taxonomy" id="1071381"/>
    <lineage>
        <taxon>Eukaryota</taxon>
        <taxon>Fungi</taxon>
        <taxon>Dikarya</taxon>
        <taxon>Ascomycota</taxon>
        <taxon>Saccharomycotina</taxon>
        <taxon>Saccharomycetes</taxon>
        <taxon>Saccharomycetales</taxon>
        <taxon>Saccharomycetaceae</taxon>
        <taxon>Tetrapisispora</taxon>
    </lineage>
</organism>
<dbReference type="OMA" id="FQPHQLA"/>